<gene>
    <name evidence="2" type="ORF">NPIL_684361</name>
</gene>
<feature type="region of interest" description="Disordered" evidence="1">
    <location>
        <begin position="86"/>
        <end position="113"/>
    </location>
</feature>
<feature type="compositionally biased region" description="Low complexity" evidence="1">
    <location>
        <begin position="89"/>
        <end position="105"/>
    </location>
</feature>
<keyword evidence="3" id="KW-1185">Reference proteome</keyword>
<evidence type="ECO:0000256" key="1">
    <source>
        <dbReference type="SAM" id="MobiDB-lite"/>
    </source>
</evidence>
<proteinExistence type="predicted"/>
<reference evidence="2" key="1">
    <citation type="submission" date="2020-08" db="EMBL/GenBank/DDBJ databases">
        <title>Multicomponent nature underlies the extraordinary mechanical properties of spider dragline silk.</title>
        <authorList>
            <person name="Kono N."/>
            <person name="Nakamura H."/>
            <person name="Mori M."/>
            <person name="Yoshida Y."/>
            <person name="Ohtoshi R."/>
            <person name="Malay A.D."/>
            <person name="Moran D.A.P."/>
            <person name="Tomita M."/>
            <person name="Numata K."/>
            <person name="Arakawa K."/>
        </authorList>
    </citation>
    <scope>NUCLEOTIDE SEQUENCE</scope>
</reference>
<protein>
    <submittedName>
        <fullName evidence="2">Uncharacterized protein</fullName>
    </submittedName>
</protein>
<evidence type="ECO:0000313" key="2">
    <source>
        <dbReference type="EMBL" id="GFT30542.1"/>
    </source>
</evidence>
<comment type="caution">
    <text evidence="2">The sequence shown here is derived from an EMBL/GenBank/DDBJ whole genome shotgun (WGS) entry which is preliminary data.</text>
</comment>
<dbReference type="Proteomes" id="UP000887013">
    <property type="component" value="Unassembled WGS sequence"/>
</dbReference>
<accession>A0A8X6TL68</accession>
<dbReference type="EMBL" id="BMAW01107705">
    <property type="protein sequence ID" value="GFT30542.1"/>
    <property type="molecule type" value="Genomic_DNA"/>
</dbReference>
<dbReference type="AlphaFoldDB" id="A0A8X6TL68"/>
<sequence>MLYRFEKGWKTEQFILKTFGGKTISELSPRFKSGDFSMENKPGRECLKTAKVYHSLFQFQSLQNDCSLGTERNSIPIYLDRLPQPPARTLPLTTHSSTPSLLGPRRSPPSKRHFQATRLQEKIRTSEVYIHASSSP</sequence>
<organism evidence="2 3">
    <name type="scientific">Nephila pilipes</name>
    <name type="common">Giant wood spider</name>
    <name type="synonym">Nephila maculata</name>
    <dbReference type="NCBI Taxonomy" id="299642"/>
    <lineage>
        <taxon>Eukaryota</taxon>
        <taxon>Metazoa</taxon>
        <taxon>Ecdysozoa</taxon>
        <taxon>Arthropoda</taxon>
        <taxon>Chelicerata</taxon>
        <taxon>Arachnida</taxon>
        <taxon>Araneae</taxon>
        <taxon>Araneomorphae</taxon>
        <taxon>Entelegynae</taxon>
        <taxon>Araneoidea</taxon>
        <taxon>Nephilidae</taxon>
        <taxon>Nephila</taxon>
    </lineage>
</organism>
<name>A0A8X6TL68_NEPPI</name>
<evidence type="ECO:0000313" key="3">
    <source>
        <dbReference type="Proteomes" id="UP000887013"/>
    </source>
</evidence>